<feature type="transmembrane region" description="Helical" evidence="1">
    <location>
        <begin position="7"/>
        <end position="23"/>
    </location>
</feature>
<dbReference type="EMBL" id="JBHLTS010000023">
    <property type="protein sequence ID" value="MFC0515957.1"/>
    <property type="molecule type" value="Genomic_DNA"/>
</dbReference>
<protein>
    <submittedName>
        <fullName evidence="2">DUF2809 domain-containing protein</fullName>
    </submittedName>
</protein>
<keyword evidence="1" id="KW-0812">Transmembrane</keyword>
<keyword evidence="1" id="KW-1133">Transmembrane helix</keyword>
<feature type="transmembrane region" description="Helical" evidence="1">
    <location>
        <begin position="29"/>
        <end position="47"/>
    </location>
</feature>
<keyword evidence="1" id="KW-0472">Membrane</keyword>
<dbReference type="RefSeq" id="WP_377023759.1">
    <property type="nucleotide sequence ID" value="NZ_JBHLTS010000023.1"/>
</dbReference>
<feature type="transmembrane region" description="Helical" evidence="1">
    <location>
        <begin position="59"/>
        <end position="77"/>
    </location>
</feature>
<evidence type="ECO:0000313" key="3">
    <source>
        <dbReference type="Proteomes" id="UP001589828"/>
    </source>
</evidence>
<dbReference type="Proteomes" id="UP001589828">
    <property type="component" value="Unassembled WGS sequence"/>
</dbReference>
<proteinExistence type="predicted"/>
<evidence type="ECO:0000256" key="1">
    <source>
        <dbReference type="SAM" id="Phobius"/>
    </source>
</evidence>
<dbReference type="Pfam" id="PF10990">
    <property type="entry name" value="DUF2809"/>
    <property type="match status" value="1"/>
</dbReference>
<comment type="caution">
    <text evidence="2">The sequence shown here is derived from an EMBL/GenBank/DDBJ whole genome shotgun (WGS) entry which is preliminary data.</text>
</comment>
<name>A0ABV6L908_9SPHI</name>
<keyword evidence="3" id="KW-1185">Reference proteome</keyword>
<evidence type="ECO:0000313" key="2">
    <source>
        <dbReference type="EMBL" id="MFC0515957.1"/>
    </source>
</evidence>
<organism evidence="2 3">
    <name type="scientific">Mucilaginibacter angelicae</name>
    <dbReference type="NCBI Taxonomy" id="869718"/>
    <lineage>
        <taxon>Bacteria</taxon>
        <taxon>Pseudomonadati</taxon>
        <taxon>Bacteroidota</taxon>
        <taxon>Sphingobacteriia</taxon>
        <taxon>Sphingobacteriales</taxon>
        <taxon>Sphingobacteriaceae</taxon>
        <taxon>Mucilaginibacter</taxon>
    </lineage>
</organism>
<gene>
    <name evidence="2" type="ORF">ACFFGT_17165</name>
</gene>
<sequence length="132" mass="14953">MKLNKTYLTLTLILFATEVFIGVSLHDRLIRPFGGDLLVVILIYCFVKSFFDTPWLKTAICTLIFSYIVEVSQYFNLLKHLGLQSSKAAAILLGHSFSWGDMLCYTIGIAIVGILELFHRQPNNNLPKTKII</sequence>
<dbReference type="InterPro" id="IPR021257">
    <property type="entry name" value="DUF2809"/>
</dbReference>
<accession>A0ABV6L908</accession>
<feature type="transmembrane region" description="Helical" evidence="1">
    <location>
        <begin position="97"/>
        <end position="118"/>
    </location>
</feature>
<reference evidence="2 3" key="1">
    <citation type="submission" date="2024-09" db="EMBL/GenBank/DDBJ databases">
        <authorList>
            <person name="Sun Q."/>
            <person name="Mori K."/>
        </authorList>
    </citation>
    <scope>NUCLEOTIDE SEQUENCE [LARGE SCALE GENOMIC DNA]</scope>
    <source>
        <strain evidence="2 3">NCAIM B.02415</strain>
    </source>
</reference>